<reference evidence="3 4" key="1">
    <citation type="submission" date="2024-09" db="EMBL/GenBank/DDBJ databases">
        <authorList>
            <person name="Sun Q."/>
            <person name="Mori K."/>
        </authorList>
    </citation>
    <scope>NUCLEOTIDE SEQUENCE [LARGE SCALE GENOMIC DNA]</scope>
    <source>
        <strain evidence="3 4">ATCC 51285</strain>
    </source>
</reference>
<keyword evidence="1" id="KW-0812">Transmembrane</keyword>
<evidence type="ECO:0000256" key="1">
    <source>
        <dbReference type="SAM" id="Phobius"/>
    </source>
</evidence>
<evidence type="ECO:0000259" key="2">
    <source>
        <dbReference type="Pfam" id="PF07331"/>
    </source>
</evidence>
<dbReference type="Pfam" id="PF07331">
    <property type="entry name" value="TctB"/>
    <property type="match status" value="1"/>
</dbReference>
<feature type="transmembrane region" description="Helical" evidence="1">
    <location>
        <begin position="91"/>
        <end position="107"/>
    </location>
</feature>
<dbReference type="EMBL" id="JBHLZN010000004">
    <property type="protein sequence ID" value="MFB9887409.1"/>
    <property type="molecule type" value="Genomic_DNA"/>
</dbReference>
<sequence length="144" mass="15775">MYDRLFAGVLLGLSGLLAWAATQLQVPFQYEPLGPKAFPIILAGLMAACAIWIMVKPSPNKWKPSRLVLVRITQALVLMFIYAWLFEPAGFIIATTVVGAVFAWMFGEKPLGSFIYALVMSVVSYFLLTSLLQLNVPAGMLFGG</sequence>
<organism evidence="3 4">
    <name type="scientific">Balneatrix alpica</name>
    <dbReference type="NCBI Taxonomy" id="75684"/>
    <lineage>
        <taxon>Bacteria</taxon>
        <taxon>Pseudomonadati</taxon>
        <taxon>Pseudomonadota</taxon>
        <taxon>Gammaproteobacteria</taxon>
        <taxon>Oceanospirillales</taxon>
        <taxon>Balneatrichaceae</taxon>
        <taxon>Balneatrix</taxon>
    </lineage>
</organism>
<feature type="transmembrane region" description="Helical" evidence="1">
    <location>
        <begin position="114"/>
        <end position="134"/>
    </location>
</feature>
<proteinExistence type="predicted"/>
<dbReference type="Proteomes" id="UP001589628">
    <property type="component" value="Unassembled WGS sequence"/>
</dbReference>
<accession>A0ABV5ZDP6</accession>
<gene>
    <name evidence="3" type="ORF">ACFFLH_13390</name>
</gene>
<feature type="transmembrane region" description="Helical" evidence="1">
    <location>
        <begin position="36"/>
        <end position="55"/>
    </location>
</feature>
<dbReference type="InterPro" id="IPR009936">
    <property type="entry name" value="DUF1468"/>
</dbReference>
<comment type="caution">
    <text evidence="3">The sequence shown here is derived from an EMBL/GenBank/DDBJ whole genome shotgun (WGS) entry which is preliminary data.</text>
</comment>
<name>A0ABV5ZDP6_9GAMM</name>
<keyword evidence="4" id="KW-1185">Reference proteome</keyword>
<dbReference type="RefSeq" id="WP_027314037.1">
    <property type="nucleotide sequence ID" value="NZ_JAUESS010000006.1"/>
</dbReference>
<keyword evidence="1" id="KW-1133">Transmembrane helix</keyword>
<evidence type="ECO:0000313" key="4">
    <source>
        <dbReference type="Proteomes" id="UP001589628"/>
    </source>
</evidence>
<feature type="transmembrane region" description="Helical" evidence="1">
    <location>
        <begin position="67"/>
        <end position="85"/>
    </location>
</feature>
<evidence type="ECO:0000313" key="3">
    <source>
        <dbReference type="EMBL" id="MFB9887409.1"/>
    </source>
</evidence>
<feature type="domain" description="DUF1468" evidence="2">
    <location>
        <begin position="5"/>
        <end position="137"/>
    </location>
</feature>
<keyword evidence="1" id="KW-0472">Membrane</keyword>
<protein>
    <submittedName>
        <fullName evidence="3">Tripartite tricarboxylate transporter TctB family protein</fullName>
    </submittedName>
</protein>